<evidence type="ECO:0000313" key="3">
    <source>
        <dbReference type="EMBL" id="MBA8827294.1"/>
    </source>
</evidence>
<reference evidence="3 4" key="1">
    <citation type="submission" date="2020-07" db="EMBL/GenBank/DDBJ databases">
        <title>Sequencing the genomes of 1000 actinobacteria strains.</title>
        <authorList>
            <person name="Klenk H.-P."/>
        </authorList>
    </citation>
    <scope>NUCLEOTIDE SEQUENCE [LARGE SCALE GENOMIC DNA]</scope>
    <source>
        <strain evidence="3 4">DSM 45975</strain>
    </source>
</reference>
<accession>A0A839E0M2</accession>
<dbReference type="RefSeq" id="WP_182546451.1">
    <property type="nucleotide sequence ID" value="NZ_JACGWZ010000007.1"/>
</dbReference>
<evidence type="ECO:0000256" key="2">
    <source>
        <dbReference type="SAM" id="SignalP"/>
    </source>
</evidence>
<organism evidence="3 4">
    <name type="scientific">Halosaccharopolyspora lacisalsi</name>
    <dbReference type="NCBI Taxonomy" id="1000566"/>
    <lineage>
        <taxon>Bacteria</taxon>
        <taxon>Bacillati</taxon>
        <taxon>Actinomycetota</taxon>
        <taxon>Actinomycetes</taxon>
        <taxon>Pseudonocardiales</taxon>
        <taxon>Pseudonocardiaceae</taxon>
        <taxon>Halosaccharopolyspora</taxon>
    </lineage>
</organism>
<evidence type="ECO:0000256" key="1">
    <source>
        <dbReference type="SAM" id="MobiDB-lite"/>
    </source>
</evidence>
<dbReference type="AlphaFoldDB" id="A0A839E0M2"/>
<name>A0A839E0M2_9PSEU</name>
<proteinExistence type="predicted"/>
<feature type="region of interest" description="Disordered" evidence="1">
    <location>
        <begin position="131"/>
        <end position="180"/>
    </location>
</feature>
<dbReference type="EMBL" id="JACGWZ010000007">
    <property type="protein sequence ID" value="MBA8827294.1"/>
    <property type="molecule type" value="Genomic_DNA"/>
</dbReference>
<protein>
    <submittedName>
        <fullName evidence="3">Uncharacterized protein</fullName>
    </submittedName>
</protein>
<feature type="chain" id="PRO_5032999499" evidence="2">
    <location>
        <begin position="26"/>
        <end position="180"/>
    </location>
</feature>
<evidence type="ECO:0000313" key="4">
    <source>
        <dbReference type="Proteomes" id="UP000569329"/>
    </source>
</evidence>
<dbReference type="Proteomes" id="UP000569329">
    <property type="component" value="Unassembled WGS sequence"/>
</dbReference>
<feature type="compositionally biased region" description="Basic and acidic residues" evidence="1">
    <location>
        <begin position="132"/>
        <end position="151"/>
    </location>
</feature>
<comment type="caution">
    <text evidence="3">The sequence shown here is derived from an EMBL/GenBank/DDBJ whole genome shotgun (WGS) entry which is preliminary data.</text>
</comment>
<keyword evidence="2" id="KW-0732">Signal</keyword>
<sequence>MGFRRSAVVLATAAAALVSAPAAGAAPPMSVELGHVHCNDLSWLKPMVPMLDDQVDEKLDEVANIPVTIRGTENGDNAPFTITADGDRKAKGSVGPGGVVINGISVPDHGDVRIEVRSHGTVLLDRTVTVSCHDEQKPPEKRPAPDTRPIERPPQPNEQPWWPFGGDSGSITDLLPPFLR</sequence>
<gene>
    <name evidence="3" type="ORF">FHX42_004678</name>
</gene>
<keyword evidence="4" id="KW-1185">Reference proteome</keyword>
<feature type="signal peptide" evidence="2">
    <location>
        <begin position="1"/>
        <end position="25"/>
    </location>
</feature>